<keyword evidence="3 5" id="KW-1133">Transmembrane helix</keyword>
<reference evidence="7 8" key="1">
    <citation type="submission" date="2019-12" db="EMBL/GenBank/DDBJ databases">
        <title>Corynebacterium sp. nov., isolated from feces of the Anser Albifrons in China.</title>
        <authorList>
            <person name="Liu Q."/>
        </authorList>
    </citation>
    <scope>NUCLEOTIDE SEQUENCE [LARGE SCALE GENOMIC DNA]</scope>
    <source>
        <strain evidence="7 8">4H37-19</strain>
    </source>
</reference>
<proteinExistence type="predicted"/>
<dbReference type="EMBL" id="CP046884">
    <property type="protein sequence ID" value="QNQ90778.1"/>
    <property type="molecule type" value="Genomic_DNA"/>
</dbReference>
<name>A0A7H0SQF3_9CORY</name>
<dbReference type="Proteomes" id="UP000516320">
    <property type="component" value="Chromosome"/>
</dbReference>
<evidence type="ECO:0000259" key="6">
    <source>
        <dbReference type="Pfam" id="PF12698"/>
    </source>
</evidence>
<feature type="transmembrane region" description="Helical" evidence="5">
    <location>
        <begin position="505"/>
        <end position="525"/>
    </location>
</feature>
<feature type="transmembrane region" description="Helical" evidence="5">
    <location>
        <begin position="589"/>
        <end position="611"/>
    </location>
</feature>
<sequence length="635" mass="68169">MSLFASAAPAPRNPRRIFFRVVLILVLVAPLLVAAAFMWSLWDPSHYLKDVKLAVVNEDTGADQDGKHVNFGDDVVNGLMNTDYLNFEQVSAEEADTGLRDEDYMVVLSIPRNFSQEVATVVDPQPHQAEVVISYNDHYGTNTPLLTSGLVPGIEQGVQKGISEGYAAKILGGINQLGAGLNKAAGGAKQLDDGMTQLKDGTSKAVDGTAQLKDGTEQMRDGSARLDDGMSQLVSGTGQLGEGSAKIDDGVGQLTGKLIPLLQQAGGVAAQLRPVVDSLERAGLHEQAENIRQQISVLDSGNPEAMVNKLQQLKDGTALMRYNLNDPSAPYLSGVLQLKDGTAQLRDGAVRLDDGMGQMKDGAHQLDDGARRLKEGTSLLNSGLADGAAKAPQIRNIESSSQQIAVPVNYSEDYRHPVQTLSDVHNPTSKVLSQGVTLILILVFGYLAMALVSMLAPHILGIYRHKGAAKPVLAGFALVGLVNLIIMGLLTWTGMSLDFHPSRPWAYALAIFMIATNGTACFQMLRVVFGQLVGAAFSLGFFAYGVFCFGGVWPSQLTPGPLRALHAFHPMSYARDAYIRAVDANIDSVYYRGIIVLGMFTLCFLGISIYARSIQLARLAQDTEETQSEKVRALA</sequence>
<keyword evidence="8" id="KW-1185">Reference proteome</keyword>
<protein>
    <recommendedName>
        <fullName evidence="6">ABC-2 type transporter transmembrane domain-containing protein</fullName>
    </recommendedName>
</protein>
<dbReference type="NCBIfam" id="TIGR03061">
    <property type="entry name" value="pip_yhgE_Nterm"/>
    <property type="match status" value="1"/>
</dbReference>
<evidence type="ECO:0000256" key="5">
    <source>
        <dbReference type="SAM" id="Phobius"/>
    </source>
</evidence>
<feature type="domain" description="ABC-2 type transporter transmembrane" evidence="6">
    <location>
        <begin position="21"/>
        <end position="149"/>
    </location>
</feature>
<keyword evidence="4 5" id="KW-0472">Membrane</keyword>
<feature type="transmembrane region" description="Helical" evidence="5">
    <location>
        <begin position="436"/>
        <end position="460"/>
    </location>
</feature>
<evidence type="ECO:0000256" key="1">
    <source>
        <dbReference type="ARBA" id="ARBA00004141"/>
    </source>
</evidence>
<dbReference type="KEGG" id="cpoy:GP475_09080"/>
<dbReference type="InterPro" id="IPR013525">
    <property type="entry name" value="ABC2_TM"/>
</dbReference>
<dbReference type="Gene3D" id="3.40.1710.10">
    <property type="entry name" value="abc type-2 transporter like domain"/>
    <property type="match status" value="1"/>
</dbReference>
<dbReference type="NCBIfam" id="TIGR03057">
    <property type="entry name" value="xxxLxxG_by_4"/>
    <property type="match status" value="3"/>
</dbReference>
<comment type="subcellular location">
    <subcellularLocation>
        <location evidence="1">Membrane</location>
        <topology evidence="1">Multi-pass membrane protein</topology>
    </subcellularLocation>
</comment>
<dbReference type="PANTHER" id="PTHR43077:SF10">
    <property type="entry name" value="TRANSPORT PERMEASE PROTEIN"/>
    <property type="match status" value="1"/>
</dbReference>
<dbReference type="GO" id="GO:0140359">
    <property type="term" value="F:ABC-type transporter activity"/>
    <property type="evidence" value="ECO:0007669"/>
    <property type="project" value="InterPro"/>
</dbReference>
<dbReference type="InterPro" id="IPR023908">
    <property type="entry name" value="xxxLxxG_rpt"/>
</dbReference>
<organism evidence="7 8">
    <name type="scientific">Corynebacterium poyangense</name>
    <dbReference type="NCBI Taxonomy" id="2684405"/>
    <lineage>
        <taxon>Bacteria</taxon>
        <taxon>Bacillati</taxon>
        <taxon>Actinomycetota</taxon>
        <taxon>Actinomycetes</taxon>
        <taxon>Mycobacteriales</taxon>
        <taxon>Corynebacteriaceae</taxon>
        <taxon>Corynebacterium</taxon>
    </lineage>
</organism>
<dbReference type="InterPro" id="IPR017500">
    <property type="entry name" value="Phage_infect_YhgE_N"/>
</dbReference>
<dbReference type="GO" id="GO:0016020">
    <property type="term" value="C:membrane"/>
    <property type="evidence" value="ECO:0007669"/>
    <property type="project" value="UniProtKB-SubCell"/>
</dbReference>
<gene>
    <name evidence="7" type="ORF">GP475_09080</name>
</gene>
<dbReference type="Pfam" id="PF12698">
    <property type="entry name" value="ABC2_membrane_3"/>
    <property type="match status" value="1"/>
</dbReference>
<evidence type="ECO:0000313" key="7">
    <source>
        <dbReference type="EMBL" id="QNQ90778.1"/>
    </source>
</evidence>
<dbReference type="PANTHER" id="PTHR43077">
    <property type="entry name" value="TRANSPORT PERMEASE YVFS-RELATED"/>
    <property type="match status" value="1"/>
</dbReference>
<evidence type="ECO:0000256" key="3">
    <source>
        <dbReference type="ARBA" id="ARBA00022989"/>
    </source>
</evidence>
<evidence type="ECO:0000313" key="8">
    <source>
        <dbReference type="Proteomes" id="UP000516320"/>
    </source>
</evidence>
<feature type="transmembrane region" description="Helical" evidence="5">
    <location>
        <begin position="21"/>
        <end position="42"/>
    </location>
</feature>
<dbReference type="InterPro" id="IPR051328">
    <property type="entry name" value="T7SS_ABC-Transporter"/>
</dbReference>
<evidence type="ECO:0000256" key="2">
    <source>
        <dbReference type="ARBA" id="ARBA00022692"/>
    </source>
</evidence>
<dbReference type="RefSeq" id="WP_187974091.1">
    <property type="nucleotide sequence ID" value="NZ_CP046884.1"/>
</dbReference>
<feature type="transmembrane region" description="Helical" evidence="5">
    <location>
        <begin position="472"/>
        <end position="493"/>
    </location>
</feature>
<feature type="transmembrane region" description="Helical" evidence="5">
    <location>
        <begin position="532"/>
        <end position="553"/>
    </location>
</feature>
<accession>A0A7H0SQF3</accession>
<dbReference type="AlphaFoldDB" id="A0A7H0SQF3"/>
<evidence type="ECO:0000256" key="4">
    <source>
        <dbReference type="ARBA" id="ARBA00023136"/>
    </source>
</evidence>
<keyword evidence="2 5" id="KW-0812">Transmembrane</keyword>